<dbReference type="PANTHER" id="PTHR48081">
    <property type="entry name" value="AB HYDROLASE SUPERFAMILY PROTEIN C4A8.06C"/>
    <property type="match status" value="1"/>
</dbReference>
<evidence type="ECO:0000313" key="3">
    <source>
        <dbReference type="EMBL" id="GEM00209.1"/>
    </source>
</evidence>
<dbReference type="Gene3D" id="3.40.50.1820">
    <property type="entry name" value="alpha/beta hydrolase"/>
    <property type="match status" value="1"/>
</dbReference>
<reference evidence="3 4" key="1">
    <citation type="submission" date="2019-07" db="EMBL/GenBank/DDBJ databases">
        <title>Whole genome shotgun sequence of Cellulomonas terrae NBRC 100819.</title>
        <authorList>
            <person name="Hosoyama A."/>
            <person name="Uohara A."/>
            <person name="Ohji S."/>
            <person name="Ichikawa N."/>
        </authorList>
    </citation>
    <scope>NUCLEOTIDE SEQUENCE [LARGE SCALE GENOMIC DNA]</scope>
    <source>
        <strain evidence="3 4">NBRC 100819</strain>
    </source>
</reference>
<dbReference type="RefSeq" id="WP_246123752.1">
    <property type="nucleotide sequence ID" value="NZ_BJWH01000029.1"/>
</dbReference>
<dbReference type="InterPro" id="IPR029058">
    <property type="entry name" value="AB_hydrolase_fold"/>
</dbReference>
<proteinExistence type="predicted"/>
<accession>A0A511JQA9</accession>
<evidence type="ECO:0000259" key="2">
    <source>
        <dbReference type="Pfam" id="PF07859"/>
    </source>
</evidence>
<organism evidence="3 4">
    <name type="scientific">Cellulomonas terrae</name>
    <dbReference type="NCBI Taxonomy" id="311234"/>
    <lineage>
        <taxon>Bacteria</taxon>
        <taxon>Bacillati</taxon>
        <taxon>Actinomycetota</taxon>
        <taxon>Actinomycetes</taxon>
        <taxon>Micrococcales</taxon>
        <taxon>Cellulomonadaceae</taxon>
        <taxon>Cellulomonas</taxon>
    </lineage>
</organism>
<dbReference type="SUPFAM" id="SSF53474">
    <property type="entry name" value="alpha/beta-Hydrolases"/>
    <property type="match status" value="1"/>
</dbReference>
<comment type="caution">
    <text evidence="3">The sequence shown here is derived from an EMBL/GenBank/DDBJ whole genome shotgun (WGS) entry which is preliminary data.</text>
</comment>
<dbReference type="Pfam" id="PF07859">
    <property type="entry name" value="Abhydrolase_3"/>
    <property type="match status" value="1"/>
</dbReference>
<gene>
    <name evidence="3" type="ORF">CTE05_37550</name>
</gene>
<dbReference type="InterPro" id="IPR013094">
    <property type="entry name" value="AB_hydrolase_3"/>
</dbReference>
<feature type="domain" description="Alpha/beta hydrolase fold-3" evidence="2">
    <location>
        <begin position="86"/>
        <end position="293"/>
    </location>
</feature>
<protein>
    <submittedName>
        <fullName evidence="3">Esterase</fullName>
    </submittedName>
</protein>
<dbReference type="GO" id="GO:0016787">
    <property type="term" value="F:hydrolase activity"/>
    <property type="evidence" value="ECO:0007669"/>
    <property type="project" value="UniProtKB-KW"/>
</dbReference>
<dbReference type="PANTHER" id="PTHR48081:SF8">
    <property type="entry name" value="ALPHA_BETA HYDROLASE FOLD-3 DOMAIN-CONTAINING PROTEIN-RELATED"/>
    <property type="match status" value="1"/>
</dbReference>
<dbReference type="EMBL" id="BJWH01000029">
    <property type="protein sequence ID" value="GEM00209.1"/>
    <property type="molecule type" value="Genomic_DNA"/>
</dbReference>
<dbReference type="Proteomes" id="UP000321049">
    <property type="component" value="Unassembled WGS sequence"/>
</dbReference>
<dbReference type="AlphaFoldDB" id="A0A511JQA9"/>
<keyword evidence="1" id="KW-0378">Hydrolase</keyword>
<dbReference type="InterPro" id="IPR050300">
    <property type="entry name" value="GDXG_lipolytic_enzyme"/>
</dbReference>
<evidence type="ECO:0000256" key="1">
    <source>
        <dbReference type="ARBA" id="ARBA00022801"/>
    </source>
</evidence>
<keyword evidence="4" id="KW-1185">Reference proteome</keyword>
<evidence type="ECO:0000313" key="4">
    <source>
        <dbReference type="Proteomes" id="UP000321049"/>
    </source>
</evidence>
<name>A0A511JQA9_9CELL</name>
<sequence>MSAVELRRPPFDPEIADALVTHRADVVTSMGPETIEVLRELAMVPAHDTLTLGGRYGLTTHTVPGDPDVDLLLLRPVTADGPVPLVFHLHGGGMVVGTMYDDVAAAAEVASTVGGAVASVRYRLAPEDPYPAAVEDSYAALVWLVQNAAELGIDPDRVVVAGVSAGGGLAAATALLARERGGPAIAAQMLVCPMLDDRNDSLSSHQMAGTGAWDRTANATAWAAYLPGTAGGPDVPPTASPARADDLTGLPPTYLDVGSAETFRDEVVAYAHAIWRSGGRAELHVWPGGCHGFEFLAPHATLSRDSREARTRWLRRVLGSPL</sequence>